<feature type="region of interest" description="Disordered" evidence="1">
    <location>
        <begin position="141"/>
        <end position="224"/>
    </location>
</feature>
<evidence type="ECO:0008006" key="4">
    <source>
        <dbReference type="Google" id="ProtNLM"/>
    </source>
</evidence>
<dbReference type="KEGG" id="tva:4752305"/>
<organism evidence="2 3">
    <name type="scientific">Trichomonas vaginalis (strain ATCC PRA-98 / G3)</name>
    <dbReference type="NCBI Taxonomy" id="412133"/>
    <lineage>
        <taxon>Eukaryota</taxon>
        <taxon>Metamonada</taxon>
        <taxon>Parabasalia</taxon>
        <taxon>Trichomonadida</taxon>
        <taxon>Trichomonadidae</taxon>
        <taxon>Trichomonas</taxon>
    </lineage>
</organism>
<protein>
    <recommendedName>
        <fullName evidence="4">Ubiquitin-like domain-containing protein</fullName>
    </recommendedName>
</protein>
<feature type="compositionally biased region" description="Polar residues" evidence="1">
    <location>
        <begin position="141"/>
        <end position="169"/>
    </location>
</feature>
<feature type="compositionally biased region" description="Polar residues" evidence="1">
    <location>
        <begin position="187"/>
        <end position="199"/>
    </location>
</feature>
<sequence length="582" mass="65735">MDPSTSVNLQEFNKKHISKNDVSQVIQNSPDSMFFVGIPISSQENLSELQKKNPEGRLIMPRQTKLVRINNAKSKKNQYFRVCTGMSLSELQKELIKANFISSDESICFNEKGTVLPDDYVFSDTIPASLAVKFKMDRTSSSQINNQAHDSEPNTLEKNNSSQSFPNNKNEGDNSKNELEKIRQSNEKTPTPVSNNKSQVSDDDHLNSEDLSHKGPNNGSLITIEPNPEDLIEVIDHKPNNTINFDEDIIIGGVSNNNPIDLDIDDNKIAYSASQENIDENEQQNQEIMNLLGQDSKHGNRDGDLSSVLLTPRANKNKIKNDDDIEQKSKPNNTTQSDTHDSDDYGSENEKVDFLFYFYSENSLVLYDICLPKHATINEAKEILKKSEEFQDGKFYIVCNGKKLDPDSKIGSNDMGYYIQRYVEVNVRLDLPISNNGLVQLNAKIEAKPTDILHNINLYTGDLTGIYLKKPSFFVNKSQSSKTLVSKIQNELESQPLILTLLNESYWDKSIIVLKITGEINCRIKVKPKDMISDVKSEIKRKVSAQKDFELRNSNDEKLELTNLVEDIIKATNNTAVVAHYI</sequence>
<proteinExistence type="predicted"/>
<dbReference type="AlphaFoldDB" id="A2FKJ5"/>
<keyword evidence="3" id="KW-1185">Reference proteome</keyword>
<dbReference type="InParanoid" id="A2FKJ5"/>
<evidence type="ECO:0000313" key="3">
    <source>
        <dbReference type="Proteomes" id="UP000001542"/>
    </source>
</evidence>
<accession>A2FKJ5</accession>
<gene>
    <name evidence="2" type="ORF">TVAG_029610</name>
</gene>
<feature type="compositionally biased region" description="Basic and acidic residues" evidence="1">
    <location>
        <begin position="170"/>
        <end position="186"/>
    </location>
</feature>
<dbReference type="VEuPathDB" id="TrichDB:TVAGG3_1077470"/>
<dbReference type="Proteomes" id="UP000001542">
    <property type="component" value="Unassembled WGS sequence"/>
</dbReference>
<name>A2FKJ5_TRIV3</name>
<dbReference type="VEuPathDB" id="TrichDB:TVAG_029610"/>
<reference evidence="2" key="1">
    <citation type="submission" date="2006-10" db="EMBL/GenBank/DDBJ databases">
        <authorList>
            <person name="Amadeo P."/>
            <person name="Zhao Q."/>
            <person name="Wortman J."/>
            <person name="Fraser-Liggett C."/>
            <person name="Carlton J."/>
        </authorList>
    </citation>
    <scope>NUCLEOTIDE SEQUENCE</scope>
    <source>
        <strain evidence="2">G3</strain>
    </source>
</reference>
<evidence type="ECO:0000256" key="1">
    <source>
        <dbReference type="SAM" id="MobiDB-lite"/>
    </source>
</evidence>
<feature type="compositionally biased region" description="Basic and acidic residues" evidence="1">
    <location>
        <begin position="319"/>
        <end position="329"/>
    </location>
</feature>
<feature type="region of interest" description="Disordered" evidence="1">
    <location>
        <begin position="294"/>
        <end position="346"/>
    </location>
</feature>
<feature type="compositionally biased region" description="Basic and acidic residues" evidence="1">
    <location>
        <begin position="200"/>
        <end position="213"/>
    </location>
</feature>
<dbReference type="RefSeq" id="XP_001307498.1">
    <property type="nucleotide sequence ID" value="XM_001307497.1"/>
</dbReference>
<feature type="compositionally biased region" description="Basic and acidic residues" evidence="1">
    <location>
        <begin position="295"/>
        <end position="304"/>
    </location>
</feature>
<reference evidence="2" key="2">
    <citation type="journal article" date="2007" name="Science">
        <title>Draft genome sequence of the sexually transmitted pathogen Trichomonas vaginalis.</title>
        <authorList>
            <person name="Carlton J.M."/>
            <person name="Hirt R.P."/>
            <person name="Silva J.C."/>
            <person name="Delcher A.L."/>
            <person name="Schatz M."/>
            <person name="Zhao Q."/>
            <person name="Wortman J.R."/>
            <person name="Bidwell S.L."/>
            <person name="Alsmark U.C.M."/>
            <person name="Besteiro S."/>
            <person name="Sicheritz-Ponten T."/>
            <person name="Noel C.J."/>
            <person name="Dacks J.B."/>
            <person name="Foster P.G."/>
            <person name="Simillion C."/>
            <person name="Van de Peer Y."/>
            <person name="Miranda-Saavedra D."/>
            <person name="Barton G.J."/>
            <person name="Westrop G.D."/>
            <person name="Mueller S."/>
            <person name="Dessi D."/>
            <person name="Fiori P.L."/>
            <person name="Ren Q."/>
            <person name="Paulsen I."/>
            <person name="Zhang H."/>
            <person name="Bastida-Corcuera F.D."/>
            <person name="Simoes-Barbosa A."/>
            <person name="Brown M.T."/>
            <person name="Hayes R.D."/>
            <person name="Mukherjee M."/>
            <person name="Okumura C.Y."/>
            <person name="Schneider R."/>
            <person name="Smith A.J."/>
            <person name="Vanacova S."/>
            <person name="Villalvazo M."/>
            <person name="Haas B.J."/>
            <person name="Pertea M."/>
            <person name="Feldblyum T.V."/>
            <person name="Utterback T.R."/>
            <person name="Shu C.L."/>
            <person name="Osoegawa K."/>
            <person name="de Jong P.J."/>
            <person name="Hrdy I."/>
            <person name="Horvathova L."/>
            <person name="Zubacova Z."/>
            <person name="Dolezal P."/>
            <person name="Malik S.B."/>
            <person name="Logsdon J.M. Jr."/>
            <person name="Henze K."/>
            <person name="Gupta A."/>
            <person name="Wang C.C."/>
            <person name="Dunne R.L."/>
            <person name="Upcroft J.A."/>
            <person name="Upcroft P."/>
            <person name="White O."/>
            <person name="Salzberg S.L."/>
            <person name="Tang P."/>
            <person name="Chiu C.-H."/>
            <person name="Lee Y.-S."/>
            <person name="Embley T.M."/>
            <person name="Coombs G.H."/>
            <person name="Mottram J.C."/>
            <person name="Tachezy J."/>
            <person name="Fraser-Liggett C.M."/>
            <person name="Johnson P.J."/>
        </authorList>
    </citation>
    <scope>NUCLEOTIDE SEQUENCE [LARGE SCALE GENOMIC DNA]</scope>
    <source>
        <strain evidence="2">G3</strain>
    </source>
</reference>
<evidence type="ECO:0000313" key="2">
    <source>
        <dbReference type="EMBL" id="EAX94568.1"/>
    </source>
</evidence>
<dbReference type="EMBL" id="DS113850">
    <property type="protein sequence ID" value="EAX94568.1"/>
    <property type="molecule type" value="Genomic_DNA"/>
</dbReference>